<dbReference type="EMBL" id="LGCM01000020">
    <property type="protein sequence ID" value="KPL86992.1"/>
    <property type="molecule type" value="Genomic_DNA"/>
</dbReference>
<feature type="region of interest" description="Disordered" evidence="1">
    <location>
        <begin position="32"/>
        <end position="68"/>
    </location>
</feature>
<evidence type="ECO:0000313" key="3">
    <source>
        <dbReference type="EMBL" id="KPL86992.1"/>
    </source>
</evidence>
<accession>A0A0P6Y548</accession>
<dbReference type="PROSITE" id="PS51257">
    <property type="entry name" value="PROKAR_LIPOPROTEIN"/>
    <property type="match status" value="1"/>
</dbReference>
<dbReference type="InterPro" id="IPR058897">
    <property type="entry name" value="PAPPA_SD_C"/>
</dbReference>
<dbReference type="RefSeq" id="WP_062417919.1">
    <property type="nucleotide sequence ID" value="NZ_DF967974.1"/>
</dbReference>
<comment type="caution">
    <text evidence="3">The sequence shown here is derived from an EMBL/GenBank/DDBJ whole genome shotgun (WGS) entry which is preliminary data.</text>
</comment>
<reference evidence="3 4" key="1">
    <citation type="submission" date="2015-07" db="EMBL/GenBank/DDBJ databases">
        <title>Genome sequence of Levilinea saccharolytica DSM 16555.</title>
        <authorList>
            <person name="Hemp J."/>
            <person name="Ward L.M."/>
            <person name="Pace L.A."/>
            <person name="Fischer W.W."/>
        </authorList>
    </citation>
    <scope>NUCLEOTIDE SEQUENCE [LARGE SCALE GENOMIC DNA]</scope>
    <source>
        <strain evidence="3 4">KIBI-1</strain>
    </source>
</reference>
<feature type="compositionally biased region" description="Low complexity" evidence="1">
    <location>
        <begin position="228"/>
        <end position="239"/>
    </location>
</feature>
<dbReference type="OrthoDB" id="167001at2"/>
<protein>
    <recommendedName>
        <fullName evidence="2">Pappalysin-1 SD scarf domain-containing protein</fullName>
    </recommendedName>
</protein>
<feature type="domain" description="Pappalysin-1 SD scarf" evidence="2">
    <location>
        <begin position="76"/>
        <end position="218"/>
    </location>
</feature>
<name>A0A0P6Y548_9CHLR</name>
<evidence type="ECO:0000256" key="1">
    <source>
        <dbReference type="SAM" id="MobiDB-lite"/>
    </source>
</evidence>
<gene>
    <name evidence="3" type="ORF">ADN01_05130</name>
</gene>
<organism evidence="3 4">
    <name type="scientific">Levilinea saccharolytica</name>
    <dbReference type="NCBI Taxonomy" id="229921"/>
    <lineage>
        <taxon>Bacteria</taxon>
        <taxon>Bacillati</taxon>
        <taxon>Chloroflexota</taxon>
        <taxon>Anaerolineae</taxon>
        <taxon>Anaerolineales</taxon>
        <taxon>Anaerolineaceae</taxon>
        <taxon>Levilinea</taxon>
    </lineage>
</organism>
<dbReference type="AlphaFoldDB" id="A0A0P6Y548"/>
<dbReference type="STRING" id="229921.ADN01_05130"/>
<dbReference type="Proteomes" id="UP000050501">
    <property type="component" value="Unassembled WGS sequence"/>
</dbReference>
<keyword evidence="4" id="KW-1185">Reference proteome</keyword>
<proteinExistence type="predicted"/>
<evidence type="ECO:0000313" key="4">
    <source>
        <dbReference type="Proteomes" id="UP000050501"/>
    </source>
</evidence>
<sequence>MHKRARWLAVMVILCLLTMACGLPFMGKDADEKPETPAAPSASGQHNAKTPMAEEPPPAASAVEPTAEPVDMGGKLIRQWASGANASSEFGSADWSAEQATGPANTDQCGDYGTAWASSSATGVEWLEVYFDTPVVATEINIYQSYNPTQVAEVYVIDLKGEQHLILVRDPQYLDICPDLMTITVEGVEFPIMGLRLVVDQSVLGLGWNEIDAVELVGITVGASGENTASSGGSQPSTGGSSGGSTGAASGNVLGIDPASLKPGSFVYELSGAENDRADGGKVQYQNTDNGAVIGLINKTERYSLSMFLPYDVKAGEVALKPYDAKLAAKGPTFAIFAGAWFYYMTSGSLVLTEVEGGKLSGYFSFEAENKDKPGSFLTVSGVFNQIPIKP</sequence>
<dbReference type="Pfam" id="PF25900">
    <property type="entry name" value="PAPPA"/>
    <property type="match status" value="1"/>
</dbReference>
<feature type="region of interest" description="Disordered" evidence="1">
    <location>
        <begin position="226"/>
        <end position="246"/>
    </location>
</feature>
<evidence type="ECO:0000259" key="2">
    <source>
        <dbReference type="Pfam" id="PF25900"/>
    </source>
</evidence>